<gene>
    <name evidence="3" type="primary">cysH</name>
    <name evidence="5" type="ORF">ACFODZ_04650</name>
</gene>
<evidence type="ECO:0000313" key="6">
    <source>
        <dbReference type="Proteomes" id="UP001595533"/>
    </source>
</evidence>
<name>A0ABV7J5U0_9GAMM</name>
<dbReference type="HAMAP" id="MF_00063">
    <property type="entry name" value="CysH"/>
    <property type="match status" value="1"/>
</dbReference>
<comment type="pathway">
    <text evidence="3">Sulfur metabolism; hydrogen sulfide biosynthesis; sulfite from sulfate: step 3/3.</text>
</comment>
<reference evidence="6" key="1">
    <citation type="journal article" date="2019" name="Int. J. Syst. Evol. Microbiol.">
        <title>The Global Catalogue of Microorganisms (GCM) 10K type strain sequencing project: providing services to taxonomists for standard genome sequencing and annotation.</title>
        <authorList>
            <consortium name="The Broad Institute Genomics Platform"/>
            <consortium name="The Broad Institute Genome Sequencing Center for Infectious Disease"/>
            <person name="Wu L."/>
            <person name="Ma J."/>
        </authorList>
    </citation>
    <scope>NUCLEOTIDE SEQUENCE [LARGE SCALE GENOMIC DNA]</scope>
    <source>
        <strain evidence="6">KCTC 42953</strain>
    </source>
</reference>
<dbReference type="GO" id="GO:0004604">
    <property type="term" value="F:phosphoadenylyl-sulfate reductase (thioredoxin) activity"/>
    <property type="evidence" value="ECO:0007669"/>
    <property type="project" value="UniProtKB-EC"/>
</dbReference>
<dbReference type="NCBIfam" id="TIGR00434">
    <property type="entry name" value="cysH"/>
    <property type="match status" value="1"/>
</dbReference>
<comment type="caution">
    <text evidence="5">The sequence shown here is derived from an EMBL/GenBank/DDBJ whole genome shotgun (WGS) entry which is preliminary data.</text>
</comment>
<comment type="subcellular location">
    <subcellularLocation>
        <location evidence="3">Cytoplasm</location>
    </subcellularLocation>
</comment>
<keyword evidence="6" id="KW-1185">Reference proteome</keyword>
<dbReference type="PIRSF" id="PIRSF000857">
    <property type="entry name" value="PAPS_reductase"/>
    <property type="match status" value="1"/>
</dbReference>
<dbReference type="Pfam" id="PF01507">
    <property type="entry name" value="PAPS_reduct"/>
    <property type="match status" value="1"/>
</dbReference>
<evidence type="ECO:0000256" key="3">
    <source>
        <dbReference type="HAMAP-Rule" id="MF_00063"/>
    </source>
</evidence>
<evidence type="ECO:0000313" key="5">
    <source>
        <dbReference type="EMBL" id="MFC3193533.1"/>
    </source>
</evidence>
<dbReference type="Gene3D" id="3.40.50.620">
    <property type="entry name" value="HUPs"/>
    <property type="match status" value="1"/>
</dbReference>
<comment type="similarity">
    <text evidence="1 3">Belongs to the PAPS reductase family. CysH subfamily.</text>
</comment>
<proteinExistence type="inferred from homology"/>
<dbReference type="InterPro" id="IPR014729">
    <property type="entry name" value="Rossmann-like_a/b/a_fold"/>
</dbReference>
<comment type="catalytic activity">
    <reaction evidence="3">
        <text>[thioredoxin]-disulfide + sulfite + adenosine 3',5'-bisphosphate + 2 H(+) = [thioredoxin]-dithiol + 3'-phosphoadenylyl sulfate</text>
        <dbReference type="Rhea" id="RHEA:11724"/>
        <dbReference type="Rhea" id="RHEA-COMP:10698"/>
        <dbReference type="Rhea" id="RHEA-COMP:10700"/>
        <dbReference type="ChEBI" id="CHEBI:15378"/>
        <dbReference type="ChEBI" id="CHEBI:17359"/>
        <dbReference type="ChEBI" id="CHEBI:29950"/>
        <dbReference type="ChEBI" id="CHEBI:50058"/>
        <dbReference type="ChEBI" id="CHEBI:58339"/>
        <dbReference type="ChEBI" id="CHEBI:58343"/>
        <dbReference type="EC" id="1.8.4.8"/>
    </reaction>
</comment>
<dbReference type="EC" id="1.8.4.8" evidence="3"/>
<dbReference type="CDD" id="cd23945">
    <property type="entry name" value="PAPS_reductase"/>
    <property type="match status" value="1"/>
</dbReference>
<dbReference type="PANTHER" id="PTHR46509:SF1">
    <property type="entry name" value="PHOSPHOADENOSINE PHOSPHOSULFATE REDUCTASE"/>
    <property type="match status" value="1"/>
</dbReference>
<keyword evidence="3" id="KW-0963">Cytoplasm</keyword>
<dbReference type="RefSeq" id="WP_379876175.1">
    <property type="nucleotide sequence ID" value="NZ_JBHRTS010000002.1"/>
</dbReference>
<keyword evidence="2 3" id="KW-0560">Oxidoreductase</keyword>
<evidence type="ECO:0000256" key="2">
    <source>
        <dbReference type="ARBA" id="ARBA00023002"/>
    </source>
</evidence>
<dbReference type="Proteomes" id="UP001595533">
    <property type="component" value="Unassembled WGS sequence"/>
</dbReference>
<dbReference type="PANTHER" id="PTHR46509">
    <property type="entry name" value="PHOSPHOADENOSINE PHOSPHOSULFATE REDUCTASE"/>
    <property type="match status" value="1"/>
</dbReference>
<feature type="active site" description="Nucleophile; cysteine thiosulfonate intermediate" evidence="3">
    <location>
        <position position="226"/>
    </location>
</feature>
<sequence>MTATKSQINRWNQQFADLTAQQRVELMANEVTGQMAMTSSFGIHAAVTLHLINQVIPGIPVIMVDTGYLFAETYQFAEQLQQQLRLNLQVVQSPHSAARFEAIHGQLWTQGLTGIEQYNQLRKVQPLKQALQQSEVDVWFSGVRRDQSEHRQSLPWVQLKNQRLKVHPLLDWSERDMYLYLQRHQLPQHPLWDQGYLTVGDTHTTRSIHEVDSEDQLRFMGLKRECGIHE</sequence>
<accession>A0ABV7J5U0</accession>
<comment type="caution">
    <text evidence="3">Lacks conserved residue(s) required for the propagation of feature annotation.</text>
</comment>
<dbReference type="InterPro" id="IPR004511">
    <property type="entry name" value="PAPS/APS_Rdtase"/>
</dbReference>
<dbReference type="EMBL" id="JBHRTS010000002">
    <property type="protein sequence ID" value="MFC3193533.1"/>
    <property type="molecule type" value="Genomic_DNA"/>
</dbReference>
<protein>
    <recommendedName>
        <fullName evidence="3">Phosphoadenosine 5'-phosphosulfate reductase</fullName>
        <shortName evidence="3">PAPS reductase</shortName>
        <ecNumber evidence="3">1.8.4.8</ecNumber>
    </recommendedName>
    <alternativeName>
        <fullName evidence="3">3'-phosphoadenylylsulfate reductase</fullName>
    </alternativeName>
    <alternativeName>
        <fullName evidence="3">PAPS reductase, thioredoxin dependent</fullName>
    </alternativeName>
    <alternativeName>
        <fullName evidence="3">PAPS sulfotransferase</fullName>
    </alternativeName>
    <alternativeName>
        <fullName evidence="3">PAdoPS reductase</fullName>
    </alternativeName>
</protein>
<comment type="function">
    <text evidence="3">Catalyzes the formation of sulfite from phosphoadenosine 5'-phosphosulfate (PAPS) using thioredoxin as an electron donor.</text>
</comment>
<dbReference type="NCBIfam" id="NF002537">
    <property type="entry name" value="PRK02090.1"/>
    <property type="match status" value="1"/>
</dbReference>
<dbReference type="SUPFAM" id="SSF52402">
    <property type="entry name" value="Adenine nucleotide alpha hydrolases-like"/>
    <property type="match status" value="1"/>
</dbReference>
<evidence type="ECO:0000256" key="1">
    <source>
        <dbReference type="ARBA" id="ARBA00009732"/>
    </source>
</evidence>
<feature type="domain" description="Phosphoadenosine phosphosulphate reductase" evidence="4">
    <location>
        <begin position="35"/>
        <end position="206"/>
    </location>
</feature>
<organism evidence="5 6">
    <name type="scientific">Marinicella sediminis</name>
    <dbReference type="NCBI Taxonomy" id="1792834"/>
    <lineage>
        <taxon>Bacteria</taxon>
        <taxon>Pseudomonadati</taxon>
        <taxon>Pseudomonadota</taxon>
        <taxon>Gammaproteobacteria</taxon>
        <taxon>Lysobacterales</taxon>
        <taxon>Marinicellaceae</taxon>
        <taxon>Marinicella</taxon>
    </lineage>
</organism>
<dbReference type="InterPro" id="IPR002500">
    <property type="entry name" value="PAPS_reduct_dom"/>
</dbReference>
<evidence type="ECO:0000259" key="4">
    <source>
        <dbReference type="Pfam" id="PF01507"/>
    </source>
</evidence>